<sequence>MHSESKFDAILKRIEDFRGRLIAVVVHVNDTYLLDERKGQGFPGFPRVIATVKKLREHTKKIMGRDDRILVVHSGDFLGPSRTGTTKEGRQAMIKLLNNLGVNYCVLGNHEFDYGPDKLADHLKKAKFKVLLSNVDLSSLPKKIKLQKLAIWPSTTDPLVALTGVVSRSVFEGFKVKSQFTEPKAELSDFVSRTKDKAPFHIVLTHADRSDDRELREVLSDSPRTYVLGGHDHDIHWCENDTYPVLMKNMANLQTVRVGLLLAGGDRALNELGQNYRNFKRTHEHEPSYPSDVEAVLKGLHECDKVIFRAWLTSDDPLYKVRQYKNSEYTSPTLNYSYFSDEDDLPKDALAYKLHGIPFTSDALFWVLRIDDHQPAAVKDIKIVQKAVASVQLGLKDKSEEQEICDLSGKAEYELEGREEYLRSMPTDFGVFVAECVKLEGAADVAIVHSGIFRCDWQLPKKLCLRDIRDTFLYPIYDNEAAITVLTMNVDLVNALLQHGIERAGSGAFPQIARTEILSSGNARVAITSHLLTSKQDGYSRIISSYLGEEVETWIEKQRIKQFSIIHAIIENGNKVDYKAFPHMPSPSDSATKFIILIKELMKLYEEEFPYRVEKHNEWNQSLKKFLSTDADSIDDKLQCVRNEIRTFLRSLPKVKAYDSLVQSTHENTEIESEVRSHAMKELQLLRSQVAQHRMRFADGLDYHKHFDWAANGIAGWLD</sequence>
<dbReference type="InterPro" id="IPR004843">
    <property type="entry name" value="Calcineurin-like_PHP"/>
</dbReference>
<dbReference type="Proteomes" id="UP000183107">
    <property type="component" value="Unassembled WGS sequence"/>
</dbReference>
<accession>A0A1I4XHD1</accession>
<dbReference type="PANTHER" id="PTHR11575">
    <property type="entry name" value="5'-NUCLEOTIDASE-RELATED"/>
    <property type="match status" value="1"/>
</dbReference>
<dbReference type="InterPro" id="IPR006179">
    <property type="entry name" value="5_nucleotidase/apyrase"/>
</dbReference>
<dbReference type="PANTHER" id="PTHR11575:SF24">
    <property type="entry name" value="5'-NUCLEOTIDASE"/>
    <property type="match status" value="1"/>
</dbReference>
<evidence type="ECO:0000313" key="3">
    <source>
        <dbReference type="Proteomes" id="UP000183107"/>
    </source>
</evidence>
<name>A0A1I4XHD1_9PROT</name>
<proteinExistence type="predicted"/>
<dbReference type="SUPFAM" id="SSF56300">
    <property type="entry name" value="Metallo-dependent phosphatases"/>
    <property type="match status" value="1"/>
</dbReference>
<keyword evidence="3" id="KW-1185">Reference proteome</keyword>
<feature type="domain" description="Calcineurin-like phosphoesterase" evidence="1">
    <location>
        <begin position="25"/>
        <end position="233"/>
    </location>
</feature>
<dbReference type="RefSeq" id="WP_074793557.1">
    <property type="nucleotide sequence ID" value="NZ_FOVJ01000001.1"/>
</dbReference>
<dbReference type="GO" id="GO:0016787">
    <property type="term" value="F:hydrolase activity"/>
    <property type="evidence" value="ECO:0007669"/>
    <property type="project" value="InterPro"/>
</dbReference>
<organism evidence="2 3">
    <name type="scientific">Nitrosospira briensis</name>
    <dbReference type="NCBI Taxonomy" id="35799"/>
    <lineage>
        <taxon>Bacteria</taxon>
        <taxon>Pseudomonadati</taxon>
        <taxon>Pseudomonadota</taxon>
        <taxon>Betaproteobacteria</taxon>
        <taxon>Nitrosomonadales</taxon>
        <taxon>Nitrosomonadaceae</taxon>
        <taxon>Nitrosospira</taxon>
    </lineage>
</organism>
<dbReference type="EMBL" id="FOVJ01000001">
    <property type="protein sequence ID" value="SFN24709.1"/>
    <property type="molecule type" value="Genomic_DNA"/>
</dbReference>
<evidence type="ECO:0000259" key="1">
    <source>
        <dbReference type="Pfam" id="PF00149"/>
    </source>
</evidence>
<protein>
    <submittedName>
        <fullName evidence="2">Calcineurin-like phosphoesterase</fullName>
    </submittedName>
</protein>
<reference evidence="3" key="1">
    <citation type="submission" date="2016-10" db="EMBL/GenBank/DDBJ databases">
        <authorList>
            <person name="Varghese N."/>
        </authorList>
    </citation>
    <scope>NUCLEOTIDE SEQUENCE [LARGE SCALE GENOMIC DNA]</scope>
    <source>
        <strain evidence="3">Nsp8</strain>
    </source>
</reference>
<evidence type="ECO:0000313" key="2">
    <source>
        <dbReference type="EMBL" id="SFN24709.1"/>
    </source>
</evidence>
<dbReference type="GO" id="GO:0009166">
    <property type="term" value="P:nucleotide catabolic process"/>
    <property type="evidence" value="ECO:0007669"/>
    <property type="project" value="InterPro"/>
</dbReference>
<dbReference type="AlphaFoldDB" id="A0A1I4XHD1"/>
<dbReference type="Gene3D" id="3.90.780.10">
    <property type="entry name" value="5'-Nucleotidase, C-terminal domain"/>
    <property type="match status" value="1"/>
</dbReference>
<dbReference type="Pfam" id="PF00149">
    <property type="entry name" value="Metallophos"/>
    <property type="match status" value="1"/>
</dbReference>
<dbReference type="Gene3D" id="3.60.21.10">
    <property type="match status" value="1"/>
</dbReference>
<dbReference type="InterPro" id="IPR029052">
    <property type="entry name" value="Metallo-depent_PP-like"/>
</dbReference>
<dbReference type="InterPro" id="IPR036907">
    <property type="entry name" value="5'-Nucleotdase_C_sf"/>
</dbReference>
<gene>
    <name evidence="2" type="ORF">SAMN05216386_0103</name>
</gene>